<evidence type="ECO:0000256" key="2">
    <source>
        <dbReference type="SAM" id="MobiDB-lite"/>
    </source>
</evidence>
<feature type="region of interest" description="Disordered" evidence="2">
    <location>
        <begin position="436"/>
        <end position="465"/>
    </location>
</feature>
<feature type="compositionally biased region" description="Polar residues" evidence="2">
    <location>
        <begin position="289"/>
        <end position="302"/>
    </location>
</feature>
<comment type="caution">
    <text evidence="3">The sequence shown here is derived from an EMBL/GenBank/DDBJ whole genome shotgun (WGS) entry which is preliminary data.</text>
</comment>
<dbReference type="AlphaFoldDB" id="A0A4Z1TA96"/>
<feature type="region of interest" description="Disordered" evidence="2">
    <location>
        <begin position="207"/>
        <end position="309"/>
    </location>
</feature>
<dbReference type="VEuPathDB" id="GiardiaDB:GMRT_10267"/>
<feature type="compositionally biased region" description="Low complexity" evidence="2">
    <location>
        <begin position="642"/>
        <end position="654"/>
    </location>
</feature>
<feature type="coiled-coil region" evidence="1">
    <location>
        <begin position="469"/>
        <end position="496"/>
    </location>
</feature>
<proteinExistence type="predicted"/>
<name>A0A4Z1TA96_GIAMU</name>
<feature type="compositionally biased region" description="Basic residues" evidence="2">
    <location>
        <begin position="436"/>
        <end position="447"/>
    </location>
</feature>
<keyword evidence="1" id="KW-0175">Coiled coil</keyword>
<evidence type="ECO:0000313" key="4">
    <source>
        <dbReference type="Proteomes" id="UP000315496"/>
    </source>
</evidence>
<dbReference type="OrthoDB" id="10254712at2759"/>
<sequence length="686" mass="75574">MLLSDFASRQTKLIAVLEGASAQIKEQKASLDAYFQGQVDLRRVMKSLYDAKAVVVMSLAENDKIIESLNEMIGQENNILSDGSMQARFLAADSRVLKEGLLASNDIADCAILDLKALLIAHEPRLLDEALELDKDVARYLPKRSGSEEPSVHRELATNVLDTSSTMRSRTTSPHPCDDSYLHLHVASPNARSYLSRGSPSLQAQGQALVHSPRASNVVEHTTSALATSTSSTYEERGNKRPKSALTLRQTVHTRAASSRRPLSAIAERTPSTGKRGSVSKHDRKHASGGSNKSALSINRVGSSREGGYRRKDLGISAWQKELSYHEGDDQQLRAARPERSDALHNEVRADQPVELVFSTRHPPTRRLGWRGPEDIHTQIRDALQTDLSLHGKDPIPHRTNSALSSQRLGTSAIRPGKRDQMTEPYSGLNYRLAKRRKSGAGTRRGRSWSATGNTPQYHRDGLPRGTNLDAIQRTVADLKQQVSSAKQDIRKLRSRLMHQEQGMTSFGHAIAGVTSDLIRDNRRVASLVKENGLANKRSANLLSAKIAAVQAEARSRSRSPSTRNLVTALEGYRVNPGRDVSRHEDRPVVYFNHALNTEGTLLRRDPSVPIPALTCPVCRVDRCSCNMNQALLDAQAPFDPPTTTATGNSSTLTPPLPGDLFDRAYRRRIVSTVIRDITKRGTMSQ</sequence>
<dbReference type="Proteomes" id="UP000315496">
    <property type="component" value="Chromosome 1"/>
</dbReference>
<protein>
    <submittedName>
        <fullName evidence="3">Uncharacterized protein</fullName>
    </submittedName>
</protein>
<evidence type="ECO:0000313" key="3">
    <source>
        <dbReference type="EMBL" id="TNJ29441.1"/>
    </source>
</evidence>
<dbReference type="EMBL" id="VDLU01000001">
    <property type="protein sequence ID" value="TNJ29441.1"/>
    <property type="molecule type" value="Genomic_DNA"/>
</dbReference>
<keyword evidence="4" id="KW-1185">Reference proteome</keyword>
<feature type="compositionally biased region" description="Basic residues" evidence="2">
    <location>
        <begin position="278"/>
        <end position="287"/>
    </location>
</feature>
<evidence type="ECO:0000256" key="1">
    <source>
        <dbReference type="SAM" id="Coils"/>
    </source>
</evidence>
<gene>
    <name evidence="3" type="ORF">GMRT_10267</name>
</gene>
<feature type="region of interest" description="Disordered" evidence="2">
    <location>
        <begin position="637"/>
        <end position="658"/>
    </location>
</feature>
<organism evidence="3 4">
    <name type="scientific">Giardia muris</name>
    <dbReference type="NCBI Taxonomy" id="5742"/>
    <lineage>
        <taxon>Eukaryota</taxon>
        <taxon>Metamonada</taxon>
        <taxon>Diplomonadida</taxon>
        <taxon>Hexamitidae</taxon>
        <taxon>Giardiinae</taxon>
        <taxon>Giardia</taxon>
    </lineage>
</organism>
<feature type="compositionally biased region" description="Polar residues" evidence="2">
    <location>
        <begin position="247"/>
        <end position="257"/>
    </location>
</feature>
<accession>A0A4Z1TA96</accession>
<feature type="compositionally biased region" description="Low complexity" evidence="2">
    <location>
        <begin position="222"/>
        <end position="233"/>
    </location>
</feature>
<reference evidence="3 4" key="1">
    <citation type="submission" date="2019-05" db="EMBL/GenBank/DDBJ databases">
        <title>The compact genome of Giardia muris reveals important steps in the evolution of intestinal protozoan parasites.</title>
        <authorList>
            <person name="Xu F."/>
            <person name="Jimenez-Gonzalez A."/>
            <person name="Einarsson E."/>
            <person name="Astvaldsson A."/>
            <person name="Peirasmaki D."/>
            <person name="Eckmann L."/>
            <person name="Andersson J.O."/>
            <person name="Svard S.G."/>
            <person name="Jerlstrom-Hultqvist J."/>
        </authorList>
    </citation>
    <scope>NUCLEOTIDE SEQUENCE [LARGE SCALE GENOMIC DNA]</scope>
    <source>
        <strain evidence="3 4">Roberts-Thomson</strain>
    </source>
</reference>